<name>A0ABU4AJE9_9HYPH</name>
<comment type="caution">
    <text evidence="1">The sequence shown here is derived from an EMBL/GenBank/DDBJ whole genome shotgun (WGS) entry which is preliminary data.</text>
</comment>
<evidence type="ECO:0008006" key="3">
    <source>
        <dbReference type="Google" id="ProtNLM"/>
    </source>
</evidence>
<evidence type="ECO:0000313" key="2">
    <source>
        <dbReference type="Proteomes" id="UP001185659"/>
    </source>
</evidence>
<accession>A0ABU4AJE9</accession>
<dbReference type="EMBL" id="JAWLIP010000003">
    <property type="protein sequence ID" value="MDV6226340.1"/>
    <property type="molecule type" value="Genomic_DNA"/>
</dbReference>
<keyword evidence="2" id="KW-1185">Reference proteome</keyword>
<dbReference type="RefSeq" id="WP_317561017.1">
    <property type="nucleotide sequence ID" value="NZ_JAWLIP010000003.1"/>
</dbReference>
<sequence length="468" mass="48944">MPVENTTPNRNYSLPFRENELRDDVARIISAISGVDLDVANILSGLNSKSDDDHGHVISDVTGLLAALASKQDADQKGLANGFASLGSDGKVPSGQLPSAVFGALSYQGTWNANTNTPTIPAASASNKGWYFKVSTSGTTSIGGIDDWKNGDWIVSNGTSWDKVDNTETVVSVAGLVGAIDAAALLNAIAAQPRVESVNVLELTRDKSGDRVSHIDFHATDDPSQADFSARLIRREGINGYFRLEQKGSGPVEVVGGSDFTRDGHTVYHAGNVSGVFATAAQGAKADAALPKSGGSLTGSLAVSTHLNIQGSGNQHLWFRDAAGTTQGLMYWDSANDRIAIRTYADDGFSVRSEIKLGGDATSFDFNGQDVIHAGHPASAKAWVNFNGTGSVSIRASFGVTSISDMGTGHYRVNLSSAAPSTESYAAVAMSEHGGDRIPVTTYQPTHFDVLSGSGDAARMNVLVFGGK</sequence>
<reference evidence="1 2" key="1">
    <citation type="submission" date="2023-10" db="EMBL/GenBank/DDBJ databases">
        <authorList>
            <person name="Venkata Ramana C."/>
            <person name="Sasikala C."/>
            <person name="Dhurka M."/>
        </authorList>
    </citation>
    <scope>NUCLEOTIDE SEQUENCE [LARGE SCALE GENOMIC DNA]</scope>
    <source>
        <strain evidence="1 2">KCTC 32151</strain>
    </source>
</reference>
<dbReference type="Proteomes" id="UP001185659">
    <property type="component" value="Unassembled WGS sequence"/>
</dbReference>
<organism evidence="1 2">
    <name type="scientific">Nitratireductor aquimarinus</name>
    <dbReference type="NCBI Taxonomy" id="889300"/>
    <lineage>
        <taxon>Bacteria</taxon>
        <taxon>Pseudomonadati</taxon>
        <taxon>Pseudomonadota</taxon>
        <taxon>Alphaproteobacteria</taxon>
        <taxon>Hyphomicrobiales</taxon>
        <taxon>Phyllobacteriaceae</taxon>
        <taxon>Nitratireductor</taxon>
    </lineage>
</organism>
<protein>
    <recommendedName>
        <fullName evidence="3">Tail fiber protein</fullName>
    </recommendedName>
</protein>
<gene>
    <name evidence="1" type="ORF">R2G56_08590</name>
</gene>
<proteinExistence type="predicted"/>
<evidence type="ECO:0000313" key="1">
    <source>
        <dbReference type="EMBL" id="MDV6226340.1"/>
    </source>
</evidence>